<dbReference type="NCBIfam" id="NF002270">
    <property type="entry name" value="PRK01202.1"/>
    <property type="match status" value="1"/>
</dbReference>
<reference evidence="7" key="1">
    <citation type="journal article" date="2008" name="PLoS ONE">
        <title>Genetic Evidence for a Mitochondriate Ancestry in the 'Amitochondriate' Flagellate Trimastix pyriformis.</title>
        <authorList>
            <person name="Hampl V."/>
            <person name="Silberman J.D."/>
            <person name="Stechmann A."/>
            <person name="Diaz-Trivino S."/>
            <person name="Johnson P.J."/>
            <person name="Roger A.J."/>
        </authorList>
    </citation>
    <scope>NUCLEOTIDE SEQUENCE</scope>
</reference>
<dbReference type="GO" id="GO:0005739">
    <property type="term" value="C:mitochondrion"/>
    <property type="evidence" value="ECO:0007669"/>
    <property type="project" value="UniProtKB-SubCell"/>
</dbReference>
<comment type="subunit">
    <text evidence="5">The glycine cleavage system is composed of four proteins: P, T, L and H.</text>
</comment>
<dbReference type="Proteomes" id="UP001141327">
    <property type="component" value="Unassembled WGS sequence"/>
</dbReference>
<comment type="similarity">
    <text evidence="1 5">Belongs to the GcvH family.</text>
</comment>
<dbReference type="Pfam" id="PF01597">
    <property type="entry name" value="GCV_H"/>
    <property type="match status" value="1"/>
</dbReference>
<organism evidence="7">
    <name type="scientific">Paratrimastix pyriformis</name>
    <dbReference type="NCBI Taxonomy" id="342808"/>
    <lineage>
        <taxon>Eukaryota</taxon>
        <taxon>Metamonada</taxon>
        <taxon>Preaxostyla</taxon>
        <taxon>Paratrimastigidae</taxon>
        <taxon>Paratrimastix</taxon>
    </lineage>
</organism>
<comment type="cofactor">
    <cofactor evidence="5">
        <name>(R)-lipoate</name>
        <dbReference type="ChEBI" id="CHEBI:83088"/>
    </cofactor>
    <text evidence="5">Binds 1 lipoyl cofactor covalently.</text>
</comment>
<evidence type="ECO:0000256" key="4">
    <source>
        <dbReference type="PIRSR" id="PIRSR617453-50"/>
    </source>
</evidence>
<comment type="function">
    <text evidence="5">The H protein shuttles the methylamine group of glycine from the P protein to the T protein.</text>
</comment>
<dbReference type="InterPro" id="IPR011053">
    <property type="entry name" value="Single_hybrid_motif"/>
</dbReference>
<evidence type="ECO:0000256" key="2">
    <source>
        <dbReference type="ARBA" id="ARBA00022823"/>
    </source>
</evidence>
<dbReference type="AlphaFoldDB" id="B0F467"/>
<evidence type="ECO:0000256" key="1">
    <source>
        <dbReference type="ARBA" id="ARBA00009249"/>
    </source>
</evidence>
<reference evidence="8" key="2">
    <citation type="journal article" date="2022" name="bioRxiv">
        <title>Genomics of Preaxostyla Flagellates Illuminates Evolutionary Transitions and the Path Towards Mitochondrial Loss.</title>
        <authorList>
            <person name="Novak L.V.F."/>
            <person name="Treitli S.C."/>
            <person name="Pyrih J."/>
            <person name="Halakuc P."/>
            <person name="Pipaliya S.V."/>
            <person name="Vacek V."/>
            <person name="Brzon O."/>
            <person name="Soukal P."/>
            <person name="Eme L."/>
            <person name="Dacks J.B."/>
            <person name="Karnkowska A."/>
            <person name="Elias M."/>
            <person name="Hampl V."/>
        </authorList>
    </citation>
    <scope>NUCLEOTIDE SEQUENCE</scope>
    <source>
        <strain evidence="8">RCP-MX</strain>
    </source>
</reference>
<keyword evidence="3 5" id="KW-0809">Transit peptide</keyword>
<keyword evidence="5" id="KW-0496">Mitochondrion</keyword>
<gene>
    <name evidence="8" type="ORF">PAPYR_640</name>
</gene>
<dbReference type="PROSITE" id="PS00189">
    <property type="entry name" value="LIPOYL"/>
    <property type="match status" value="1"/>
</dbReference>
<dbReference type="OrthoDB" id="10264154at2759"/>
<feature type="domain" description="Lipoyl-binding" evidence="6">
    <location>
        <begin position="35"/>
        <end position="117"/>
    </location>
</feature>
<dbReference type="BRENDA" id="1.4.1.27">
    <property type="organism ID" value="13910"/>
</dbReference>
<name>B0F467_9EUKA</name>
<dbReference type="InterPro" id="IPR017453">
    <property type="entry name" value="GCV_H_sub"/>
</dbReference>
<dbReference type="InterPro" id="IPR000089">
    <property type="entry name" value="Biotin_lipoyl"/>
</dbReference>
<keyword evidence="9" id="KW-1185">Reference proteome</keyword>
<feature type="modified residue" description="N6-lipoyllysine" evidence="4">
    <location>
        <position position="76"/>
    </location>
</feature>
<accession>B0F467</accession>
<dbReference type="SUPFAM" id="SSF51230">
    <property type="entry name" value="Single hybrid motif"/>
    <property type="match status" value="1"/>
</dbReference>
<comment type="subcellular location">
    <subcellularLocation>
        <location evidence="5">Mitochondrion</location>
    </subcellularLocation>
</comment>
<dbReference type="InterPro" id="IPR033753">
    <property type="entry name" value="GCV_H/Fam206"/>
</dbReference>
<dbReference type="PANTHER" id="PTHR11715:SF3">
    <property type="entry name" value="GLYCINE CLEAVAGE SYSTEM H PROTEIN-RELATED"/>
    <property type="match status" value="1"/>
</dbReference>
<dbReference type="Gene3D" id="2.40.50.100">
    <property type="match status" value="1"/>
</dbReference>
<dbReference type="GO" id="GO:0009249">
    <property type="term" value="P:protein lipoylation"/>
    <property type="evidence" value="ECO:0007669"/>
    <property type="project" value="TreeGrafter"/>
</dbReference>
<evidence type="ECO:0000259" key="6">
    <source>
        <dbReference type="PROSITE" id="PS50968"/>
    </source>
</evidence>
<proteinExistence type="evidence at transcript level"/>
<dbReference type="PANTHER" id="PTHR11715">
    <property type="entry name" value="GLYCINE CLEAVAGE SYSTEM H PROTEIN"/>
    <property type="match status" value="1"/>
</dbReference>
<evidence type="ECO:0000313" key="7">
    <source>
        <dbReference type="EMBL" id="ABW76105.1"/>
    </source>
</evidence>
<dbReference type="NCBIfam" id="TIGR00527">
    <property type="entry name" value="gcvH"/>
    <property type="match status" value="1"/>
</dbReference>
<sequence length="141" mass="15464">MQRLFSVVPAVGLSFLARFAGEKFYTKDHEWVDESGLVGISDYAQKHLGQIVYVDLPEIGKEVAQKDTLTAVESVKAASDVFAPVAGTVEKVNEKLRDNAGLINKAAETDGWIAKISIKDTAEFGTLMNAEKYADFLKTQH</sequence>
<dbReference type="HAMAP" id="MF_00272">
    <property type="entry name" value="GcvH"/>
    <property type="match status" value="1"/>
</dbReference>
<dbReference type="CDD" id="cd06848">
    <property type="entry name" value="GCS_H"/>
    <property type="match status" value="1"/>
</dbReference>
<protein>
    <recommendedName>
        <fullName evidence="5">Glycine cleavage system H protein</fullName>
    </recommendedName>
</protein>
<dbReference type="EMBL" id="JAPMOS010000002">
    <property type="protein sequence ID" value="KAJ4462643.1"/>
    <property type="molecule type" value="Genomic_DNA"/>
</dbReference>
<dbReference type="GO" id="GO:0019464">
    <property type="term" value="P:glycine decarboxylation via glycine cleavage system"/>
    <property type="evidence" value="ECO:0007669"/>
    <property type="project" value="UniProtKB-UniRule"/>
</dbReference>
<evidence type="ECO:0000313" key="8">
    <source>
        <dbReference type="EMBL" id="KAJ4462643.1"/>
    </source>
</evidence>
<dbReference type="PROSITE" id="PS50968">
    <property type="entry name" value="BIOTINYL_LIPOYL"/>
    <property type="match status" value="1"/>
</dbReference>
<evidence type="ECO:0000256" key="3">
    <source>
        <dbReference type="ARBA" id="ARBA00022946"/>
    </source>
</evidence>
<dbReference type="EMBL" id="EU086492">
    <property type="protein sequence ID" value="ABW76105.1"/>
    <property type="molecule type" value="mRNA"/>
</dbReference>
<dbReference type="InterPro" id="IPR002930">
    <property type="entry name" value="GCV_H"/>
</dbReference>
<dbReference type="InterPro" id="IPR003016">
    <property type="entry name" value="2-oxoA_DH_lipoyl-BS"/>
</dbReference>
<evidence type="ECO:0000313" key="9">
    <source>
        <dbReference type="Proteomes" id="UP001141327"/>
    </source>
</evidence>
<dbReference type="GO" id="GO:0005960">
    <property type="term" value="C:glycine cleavage complex"/>
    <property type="evidence" value="ECO:0007669"/>
    <property type="project" value="UniProtKB-UniRule"/>
</dbReference>
<evidence type="ECO:0000256" key="5">
    <source>
        <dbReference type="RuleBase" id="RU364055"/>
    </source>
</evidence>
<keyword evidence="2 4" id="KW-0450">Lipoyl</keyword>